<dbReference type="InterPro" id="IPR011034">
    <property type="entry name" value="Formyl_transferase-like_C_sf"/>
</dbReference>
<evidence type="ECO:0000256" key="3">
    <source>
        <dbReference type="ARBA" id="ARBA00022801"/>
    </source>
</evidence>
<evidence type="ECO:0000256" key="2">
    <source>
        <dbReference type="ARBA" id="ARBA00022763"/>
    </source>
</evidence>
<dbReference type="Gene3D" id="3.10.300.10">
    <property type="entry name" value="Methylpurine-DNA glycosylase (MPG)"/>
    <property type="match status" value="1"/>
</dbReference>
<dbReference type="AlphaFoldDB" id="A0A6J7KHW9"/>
<dbReference type="InterPro" id="IPR036995">
    <property type="entry name" value="MPG_sf"/>
</dbReference>
<reference evidence="5" key="1">
    <citation type="submission" date="2020-05" db="EMBL/GenBank/DDBJ databases">
        <authorList>
            <person name="Chiriac C."/>
            <person name="Salcher M."/>
            <person name="Ghai R."/>
            <person name="Kavagutti S V."/>
        </authorList>
    </citation>
    <scope>NUCLEOTIDE SEQUENCE</scope>
</reference>
<sequence>MHRDEADEGVHALHAVHAAPRLLGSLITSRVDGASVTIRVTEVEAYGGLGEDPGSHAYRRRTARNATMFGPPGHAYAYFTYGMHWMLNMVTQPEGTAGAVLIRAGQVVDGLGVASSRRPACTVERDLCRGPARLAAALGIDGACDGLNLCAKGGILELELASAAPEDVLTSARTGVAGEGASTPWRFFLPGEPTVSAYRAAATRERRARPPK</sequence>
<evidence type="ECO:0000313" key="5">
    <source>
        <dbReference type="EMBL" id="CAB4954443.1"/>
    </source>
</evidence>
<dbReference type="GO" id="GO:0003677">
    <property type="term" value="F:DNA binding"/>
    <property type="evidence" value="ECO:0007669"/>
    <property type="project" value="InterPro"/>
</dbReference>
<dbReference type="SUPFAM" id="SSF50486">
    <property type="entry name" value="FMT C-terminal domain-like"/>
    <property type="match status" value="1"/>
</dbReference>
<proteinExistence type="inferred from homology"/>
<accession>A0A6J7KHW9</accession>
<organism evidence="5">
    <name type="scientific">freshwater metagenome</name>
    <dbReference type="NCBI Taxonomy" id="449393"/>
    <lineage>
        <taxon>unclassified sequences</taxon>
        <taxon>metagenomes</taxon>
        <taxon>ecological metagenomes</taxon>
    </lineage>
</organism>
<dbReference type="EMBL" id="CAFBNE010000054">
    <property type="protein sequence ID" value="CAB4954443.1"/>
    <property type="molecule type" value="Genomic_DNA"/>
</dbReference>
<evidence type="ECO:0000256" key="4">
    <source>
        <dbReference type="ARBA" id="ARBA00023204"/>
    </source>
</evidence>
<evidence type="ECO:0000256" key="1">
    <source>
        <dbReference type="ARBA" id="ARBA00009232"/>
    </source>
</evidence>
<dbReference type="NCBIfam" id="NF002003">
    <property type="entry name" value="PRK00802.1-3"/>
    <property type="match status" value="1"/>
</dbReference>
<keyword evidence="2" id="KW-0227">DNA damage</keyword>
<keyword evidence="3" id="KW-0378">Hydrolase</keyword>
<gene>
    <name evidence="5" type="ORF">UFOPK3772_01763</name>
</gene>
<dbReference type="Pfam" id="PF02245">
    <property type="entry name" value="Pur_DNA_glyco"/>
    <property type="match status" value="1"/>
</dbReference>
<dbReference type="HAMAP" id="MF_00527">
    <property type="entry name" value="3MGH"/>
    <property type="match status" value="1"/>
</dbReference>
<keyword evidence="4" id="KW-0234">DNA repair</keyword>
<protein>
    <submittedName>
        <fullName evidence="5">Unannotated protein</fullName>
    </submittedName>
</protein>
<dbReference type="PANTHER" id="PTHR10429:SF0">
    <property type="entry name" value="DNA-3-METHYLADENINE GLYCOSYLASE"/>
    <property type="match status" value="1"/>
</dbReference>
<dbReference type="NCBIfam" id="TIGR00567">
    <property type="entry name" value="3mg"/>
    <property type="match status" value="1"/>
</dbReference>
<dbReference type="GO" id="GO:0006284">
    <property type="term" value="P:base-excision repair"/>
    <property type="evidence" value="ECO:0007669"/>
    <property type="project" value="InterPro"/>
</dbReference>
<dbReference type="GO" id="GO:0003905">
    <property type="term" value="F:alkylbase DNA N-glycosylase activity"/>
    <property type="evidence" value="ECO:0007669"/>
    <property type="project" value="InterPro"/>
</dbReference>
<comment type="similarity">
    <text evidence="1">Belongs to the DNA glycosylase MPG family.</text>
</comment>
<name>A0A6J7KHW9_9ZZZZ</name>
<dbReference type="InterPro" id="IPR003180">
    <property type="entry name" value="MPG"/>
</dbReference>
<dbReference type="PANTHER" id="PTHR10429">
    <property type="entry name" value="DNA-3-METHYLADENINE GLYCOSYLASE"/>
    <property type="match status" value="1"/>
</dbReference>
<dbReference type="CDD" id="cd00540">
    <property type="entry name" value="AAG"/>
    <property type="match status" value="1"/>
</dbReference>